<dbReference type="GO" id="GO:0046872">
    <property type="term" value="F:metal ion binding"/>
    <property type="evidence" value="ECO:0007669"/>
    <property type="project" value="UniProtKB-UniRule"/>
</dbReference>
<keyword evidence="8 13" id="KW-0808">Transferase</keyword>
<evidence type="ECO:0000256" key="6">
    <source>
        <dbReference type="ARBA" id="ARBA00021108"/>
    </source>
</evidence>
<evidence type="ECO:0000256" key="1">
    <source>
        <dbReference type="ARBA" id="ARBA00001946"/>
    </source>
</evidence>
<gene>
    <name evidence="15" type="ORF">GMB86_07405</name>
</gene>
<evidence type="ECO:0000256" key="4">
    <source>
        <dbReference type="ARBA" id="ARBA00010763"/>
    </source>
</evidence>
<keyword evidence="9 13" id="KW-0479">Metal-binding</keyword>
<evidence type="ECO:0000256" key="2">
    <source>
        <dbReference type="ARBA" id="ARBA00002901"/>
    </source>
</evidence>
<dbReference type="Gene3D" id="3.40.980.10">
    <property type="entry name" value="MoaB/Mog-like domain"/>
    <property type="match status" value="1"/>
</dbReference>
<dbReference type="FunFam" id="3.40.980.10:FF:000004">
    <property type="entry name" value="Molybdopterin molybdenumtransferase"/>
    <property type="match status" value="1"/>
</dbReference>
<dbReference type="EC" id="2.10.1.1" evidence="5 13"/>
<evidence type="ECO:0000256" key="5">
    <source>
        <dbReference type="ARBA" id="ARBA00013269"/>
    </source>
</evidence>
<dbReference type="EMBL" id="WNHB01000009">
    <property type="protein sequence ID" value="MTT31835.1"/>
    <property type="molecule type" value="Genomic_DNA"/>
</dbReference>
<dbReference type="FunFam" id="2.170.190.11:FF:000001">
    <property type="entry name" value="Molybdopterin molybdenumtransferase"/>
    <property type="match status" value="1"/>
</dbReference>
<evidence type="ECO:0000256" key="9">
    <source>
        <dbReference type="ARBA" id="ARBA00022723"/>
    </source>
</evidence>
<dbReference type="Gene3D" id="2.170.190.11">
    <property type="entry name" value="Molybdopterin biosynthesis moea protein, domain 3"/>
    <property type="match status" value="1"/>
</dbReference>
<dbReference type="GO" id="GO:0006777">
    <property type="term" value="P:Mo-molybdopterin cofactor biosynthetic process"/>
    <property type="evidence" value="ECO:0007669"/>
    <property type="project" value="UniProtKB-UniRule"/>
</dbReference>
<dbReference type="Proteomes" id="UP000440978">
    <property type="component" value="Unassembled WGS sequence"/>
</dbReference>
<dbReference type="Pfam" id="PF03454">
    <property type="entry name" value="MoeA_C"/>
    <property type="match status" value="1"/>
</dbReference>
<keyword evidence="10 13" id="KW-0460">Magnesium</keyword>
<dbReference type="SMART" id="SM00852">
    <property type="entry name" value="MoCF_biosynth"/>
    <property type="match status" value="1"/>
</dbReference>
<dbReference type="NCBIfam" id="NF045515">
    <property type="entry name" value="Glp_gephyrin"/>
    <property type="match status" value="1"/>
</dbReference>
<comment type="function">
    <text evidence="2 13">Catalyzes the insertion of molybdate into adenylated molybdopterin with the concomitant release of AMP.</text>
</comment>
<dbReference type="InterPro" id="IPR036425">
    <property type="entry name" value="MoaB/Mog-like_dom_sf"/>
</dbReference>
<evidence type="ECO:0000259" key="14">
    <source>
        <dbReference type="SMART" id="SM00852"/>
    </source>
</evidence>
<organism evidence="15 16">
    <name type="scientific">Terrilactibacillus tamarindi</name>
    <dbReference type="NCBI Taxonomy" id="2599694"/>
    <lineage>
        <taxon>Bacteria</taxon>
        <taxon>Bacillati</taxon>
        <taxon>Bacillota</taxon>
        <taxon>Bacilli</taxon>
        <taxon>Bacillales</taxon>
        <taxon>Bacillaceae</taxon>
        <taxon>Terrilactibacillus</taxon>
    </lineage>
</organism>
<dbReference type="InterPro" id="IPR036135">
    <property type="entry name" value="MoeA_linker/N_sf"/>
</dbReference>
<dbReference type="GO" id="GO:0005829">
    <property type="term" value="C:cytosol"/>
    <property type="evidence" value="ECO:0007669"/>
    <property type="project" value="TreeGrafter"/>
</dbReference>
<keyword evidence="11 13" id="KW-0501">Molybdenum cofactor biosynthesis</keyword>
<dbReference type="Pfam" id="PF00994">
    <property type="entry name" value="MoCF_biosynth"/>
    <property type="match status" value="1"/>
</dbReference>
<evidence type="ECO:0000313" key="15">
    <source>
        <dbReference type="EMBL" id="MTT31835.1"/>
    </source>
</evidence>
<comment type="similarity">
    <text evidence="4 13">Belongs to the MoeA family.</text>
</comment>
<dbReference type="GO" id="GO:0061599">
    <property type="term" value="F:molybdopterin molybdotransferase activity"/>
    <property type="evidence" value="ECO:0007669"/>
    <property type="project" value="UniProtKB-UniRule"/>
</dbReference>
<feature type="domain" description="MoaB/Mog" evidence="14">
    <location>
        <begin position="189"/>
        <end position="327"/>
    </location>
</feature>
<sequence length="421" mass="46330">MVERRTPIPVSEAVQKVMNYAYNGPSETISLEETYGRYLGEDVVADHDVPHFHRSRYDGYAIIAKDSLKASLSNPVEFEVIEEVGAGFIGSKEVNDFQAVRIMTGAQIPDQCNAVVMFESTEEYEKNGHPFISITKPVAAGENMTYKGEDVKQGTVLLTKGTSINPGVRAVLSTFGYAKVKVIKKPEIGIYTTGTELLEIDEPIVPGKIRNSNGQMIQAQIERAGGQPHDLGKLADKFAECYQSISQALERFDFLITTGGVSVGDFDYMPAIYRKLGARVLFNKIAMRPGSVTTVAELNGKLLFGLSGNPSSCYVGFELFVRPVIQTYLNSSKPFLKKTRARLMADFPSNPFTRFVRSHVFFNENGLIASPTGLDKPNMISSLVEANALSVLPGRSEGFTRGEEIDVLLLCEESQDSEWSC</sequence>
<evidence type="ECO:0000256" key="7">
    <source>
        <dbReference type="ARBA" id="ARBA00022505"/>
    </source>
</evidence>
<accession>A0A6N8CSC4</accession>
<keyword evidence="7 13" id="KW-0500">Molybdenum</keyword>
<proteinExistence type="inferred from homology"/>
<dbReference type="UniPathway" id="UPA00344"/>
<comment type="pathway">
    <text evidence="3 13">Cofactor biosynthesis; molybdopterin biosynthesis.</text>
</comment>
<dbReference type="OrthoDB" id="9804758at2"/>
<comment type="caution">
    <text evidence="15">The sequence shown here is derived from an EMBL/GenBank/DDBJ whole genome shotgun (WGS) entry which is preliminary data.</text>
</comment>
<evidence type="ECO:0000256" key="8">
    <source>
        <dbReference type="ARBA" id="ARBA00022679"/>
    </source>
</evidence>
<dbReference type="SUPFAM" id="SSF63867">
    <property type="entry name" value="MoeA C-terminal domain-like"/>
    <property type="match status" value="1"/>
</dbReference>
<dbReference type="NCBIfam" id="TIGR00177">
    <property type="entry name" value="molyb_syn"/>
    <property type="match status" value="1"/>
</dbReference>
<evidence type="ECO:0000256" key="3">
    <source>
        <dbReference type="ARBA" id="ARBA00005046"/>
    </source>
</evidence>
<dbReference type="Gene3D" id="3.90.105.10">
    <property type="entry name" value="Molybdopterin biosynthesis moea protein, domain 2"/>
    <property type="match status" value="1"/>
</dbReference>
<dbReference type="InterPro" id="IPR001453">
    <property type="entry name" value="MoaB/Mog_dom"/>
</dbReference>
<dbReference type="AlphaFoldDB" id="A0A6N8CSC4"/>
<dbReference type="PANTHER" id="PTHR10192:SF5">
    <property type="entry name" value="GEPHYRIN"/>
    <property type="match status" value="1"/>
</dbReference>
<dbReference type="InterPro" id="IPR005111">
    <property type="entry name" value="MoeA_C_domain_IV"/>
</dbReference>
<reference evidence="15 16" key="1">
    <citation type="submission" date="2019-11" db="EMBL/GenBank/DDBJ databases">
        <title>Terrilactibacillus tamarindus sp. nov. BCM23-1 isolated from bark of Tamarindus indica.</title>
        <authorList>
            <person name="Kingkaew E."/>
            <person name="Tanasupawat S."/>
        </authorList>
    </citation>
    <scope>NUCLEOTIDE SEQUENCE [LARGE SCALE GENOMIC DNA]</scope>
    <source>
        <strain evidence="15 16">BCM23-1</strain>
    </source>
</reference>
<dbReference type="Gene3D" id="2.40.340.10">
    <property type="entry name" value="MoeA, C-terminal, domain IV"/>
    <property type="match status" value="1"/>
</dbReference>
<evidence type="ECO:0000256" key="13">
    <source>
        <dbReference type="RuleBase" id="RU365090"/>
    </source>
</evidence>
<comment type="catalytic activity">
    <reaction evidence="12">
        <text>adenylyl-molybdopterin + molybdate = Mo-molybdopterin + AMP + H(+)</text>
        <dbReference type="Rhea" id="RHEA:35047"/>
        <dbReference type="ChEBI" id="CHEBI:15378"/>
        <dbReference type="ChEBI" id="CHEBI:36264"/>
        <dbReference type="ChEBI" id="CHEBI:62727"/>
        <dbReference type="ChEBI" id="CHEBI:71302"/>
        <dbReference type="ChEBI" id="CHEBI:456215"/>
        <dbReference type="EC" id="2.10.1.1"/>
    </reaction>
</comment>
<dbReference type="InterPro" id="IPR038987">
    <property type="entry name" value="MoeA-like"/>
</dbReference>
<evidence type="ECO:0000256" key="12">
    <source>
        <dbReference type="ARBA" id="ARBA00047317"/>
    </source>
</evidence>
<dbReference type="InterPro" id="IPR036688">
    <property type="entry name" value="MoeA_C_domain_IV_sf"/>
</dbReference>
<dbReference type="PANTHER" id="PTHR10192">
    <property type="entry name" value="MOLYBDOPTERIN BIOSYNTHESIS PROTEIN"/>
    <property type="match status" value="1"/>
</dbReference>
<protein>
    <recommendedName>
        <fullName evidence="6 13">Molybdopterin molybdenumtransferase</fullName>
        <ecNumber evidence="5 13">2.10.1.1</ecNumber>
    </recommendedName>
</protein>
<evidence type="ECO:0000313" key="16">
    <source>
        <dbReference type="Proteomes" id="UP000440978"/>
    </source>
</evidence>
<keyword evidence="16" id="KW-1185">Reference proteome</keyword>
<evidence type="ECO:0000256" key="10">
    <source>
        <dbReference type="ARBA" id="ARBA00022842"/>
    </source>
</evidence>
<dbReference type="CDD" id="cd00887">
    <property type="entry name" value="MoeA"/>
    <property type="match status" value="1"/>
</dbReference>
<evidence type="ECO:0000256" key="11">
    <source>
        <dbReference type="ARBA" id="ARBA00023150"/>
    </source>
</evidence>
<name>A0A6N8CSC4_9BACI</name>
<dbReference type="RefSeq" id="WP_155218263.1">
    <property type="nucleotide sequence ID" value="NZ_WNHB01000009.1"/>
</dbReference>
<dbReference type="Pfam" id="PF03453">
    <property type="entry name" value="MoeA_N"/>
    <property type="match status" value="1"/>
</dbReference>
<dbReference type="SUPFAM" id="SSF53218">
    <property type="entry name" value="Molybdenum cofactor biosynthesis proteins"/>
    <property type="match status" value="1"/>
</dbReference>
<dbReference type="InterPro" id="IPR005110">
    <property type="entry name" value="MoeA_linker/N"/>
</dbReference>
<dbReference type="SUPFAM" id="SSF63882">
    <property type="entry name" value="MoeA N-terminal region -like"/>
    <property type="match status" value="1"/>
</dbReference>
<comment type="cofactor">
    <cofactor evidence="1 13">
        <name>Mg(2+)</name>
        <dbReference type="ChEBI" id="CHEBI:18420"/>
    </cofactor>
</comment>